<proteinExistence type="predicted"/>
<dbReference type="Gene3D" id="3.20.20.60">
    <property type="entry name" value="Phosphoenolpyruvate-binding domains"/>
    <property type="match status" value="1"/>
</dbReference>
<sequence length="369" mass="40314">MDINKRELLLAGAVVGAGLAATQAAAQGRATRPINSGRQPSSVDMTYKPRRLNKCIELWEDGQPIYYTGSGVGPNVDPYEQGRKMCKTWADAISYEMEHGCFDLKELREFMRGLKDGGGTKSGHRFPTVFVSPPVIGLDEAYARANTWVIEQLLCAGVMGIHICHARDPRAIETYMHMGARYPFPDFPNTPKVRMRGLRGNSASYAADIWGVSGGTYQHIADLWPLNPRGEIIFGVKIEDTYADETVAQTLAIPGMAMAEWGPGDHNLWLNGYHGVEDGGLSGHPVIRDAAGKVIEDVSALPNMEAVRARVLAECKKNKVMFLNAAETEPGHNNVVQQIRDGCMVVAAGQGGEDVAIMGREFTKRKMPV</sequence>
<organism evidence="1">
    <name type="scientific">hydrothermal vent metagenome</name>
    <dbReference type="NCBI Taxonomy" id="652676"/>
    <lineage>
        <taxon>unclassified sequences</taxon>
        <taxon>metagenomes</taxon>
        <taxon>ecological metagenomes</taxon>
    </lineage>
</organism>
<accession>A0A170PMQ7</accession>
<dbReference type="EC" id="4.1.2.-" evidence="1"/>
<dbReference type="GO" id="GO:0016829">
    <property type="term" value="F:lyase activity"/>
    <property type="evidence" value="ECO:0007669"/>
    <property type="project" value="UniProtKB-KW"/>
</dbReference>
<dbReference type="InterPro" id="IPR040442">
    <property type="entry name" value="Pyrv_kinase-like_dom_sf"/>
</dbReference>
<dbReference type="AlphaFoldDB" id="A0A170PMQ7"/>
<dbReference type="InterPro" id="IPR015813">
    <property type="entry name" value="Pyrv/PenolPyrv_kinase-like_dom"/>
</dbReference>
<dbReference type="EMBL" id="CZQE01000010">
    <property type="protein sequence ID" value="CUS43136.1"/>
    <property type="molecule type" value="Genomic_DNA"/>
</dbReference>
<keyword evidence="1" id="KW-0456">Lyase</keyword>
<dbReference type="SUPFAM" id="SSF51621">
    <property type="entry name" value="Phosphoenolpyruvate/pyruvate domain"/>
    <property type="match status" value="1"/>
</dbReference>
<name>A0A170PMQ7_9ZZZZ</name>
<evidence type="ECO:0000313" key="1">
    <source>
        <dbReference type="EMBL" id="CUS43136.1"/>
    </source>
</evidence>
<protein>
    <submittedName>
        <fullName evidence="1">2,4-dihydroxyhept-2-ene-1,7-dioic acid aldolase</fullName>
        <ecNumber evidence="1">4.1.2.-</ecNumber>
    </submittedName>
</protein>
<reference evidence="1" key="1">
    <citation type="submission" date="2015-10" db="EMBL/GenBank/DDBJ databases">
        <authorList>
            <person name="Gilbert D.G."/>
        </authorList>
    </citation>
    <scope>NUCLEOTIDE SEQUENCE</scope>
</reference>
<gene>
    <name evidence="1" type="ORF">MGWOODY_Smn2471</name>
</gene>